<reference evidence="7" key="1">
    <citation type="submission" date="2020-01" db="EMBL/GenBank/DDBJ databases">
        <authorList>
            <person name="Liu L."/>
        </authorList>
    </citation>
    <scope>NUCLEOTIDE SEQUENCE</scope>
    <source>
        <strain evidence="7">ICE-H</strain>
    </source>
</reference>
<evidence type="ECO:0000256" key="2">
    <source>
        <dbReference type="ARBA" id="ARBA00022692"/>
    </source>
</evidence>
<dbReference type="GO" id="GO:0016020">
    <property type="term" value="C:membrane"/>
    <property type="evidence" value="ECO:0007669"/>
    <property type="project" value="UniProtKB-SubCell"/>
</dbReference>
<feature type="transmembrane region" description="Helical" evidence="5">
    <location>
        <begin position="261"/>
        <end position="284"/>
    </location>
</feature>
<keyword evidence="3 5" id="KW-1133">Transmembrane helix</keyword>
<keyword evidence="4 5" id="KW-0472">Membrane</keyword>
<dbReference type="Pfam" id="PF00361">
    <property type="entry name" value="Proton_antipo_M"/>
    <property type="match status" value="1"/>
</dbReference>
<evidence type="ECO:0000259" key="6">
    <source>
        <dbReference type="Pfam" id="PF00361"/>
    </source>
</evidence>
<feature type="domain" description="NADH:quinone oxidoreductase/Mrp antiporter transmembrane" evidence="6">
    <location>
        <begin position="141"/>
        <end position="475"/>
    </location>
</feature>
<accession>A0A6G7IVK4</accession>
<dbReference type="HAMAP" id="MF_00445">
    <property type="entry name" value="NDH1_NuoN_1"/>
    <property type="match status" value="1"/>
</dbReference>
<feature type="transmembrane region" description="Helical" evidence="5">
    <location>
        <begin position="352"/>
        <end position="374"/>
    </location>
</feature>
<feature type="transmembrane region" description="Helical" evidence="5">
    <location>
        <begin position="26"/>
        <end position="46"/>
    </location>
</feature>
<feature type="transmembrane region" description="Helical" evidence="5">
    <location>
        <begin position="380"/>
        <end position="401"/>
    </location>
</feature>
<keyword evidence="7" id="KW-0496">Mitochondrion</keyword>
<feature type="transmembrane region" description="Helical" evidence="5">
    <location>
        <begin position="508"/>
        <end position="533"/>
    </location>
</feature>
<dbReference type="EMBL" id="MN956530">
    <property type="protein sequence ID" value="QII42406.1"/>
    <property type="molecule type" value="Genomic_DNA"/>
</dbReference>
<dbReference type="InterPro" id="IPR001750">
    <property type="entry name" value="ND/Mrp_TM"/>
</dbReference>
<feature type="transmembrane region" description="Helical" evidence="5">
    <location>
        <begin position="462"/>
        <end position="483"/>
    </location>
</feature>
<organism evidence="7">
    <name type="scientific">Phaeodactylum tricornutum</name>
    <name type="common">Diatom</name>
    <dbReference type="NCBI Taxonomy" id="2850"/>
    <lineage>
        <taxon>Eukaryota</taxon>
        <taxon>Sar</taxon>
        <taxon>Stramenopiles</taxon>
        <taxon>Ochrophyta</taxon>
        <taxon>Bacillariophyta</taxon>
        <taxon>Bacillariophyceae</taxon>
        <taxon>Bacillariophycidae</taxon>
        <taxon>Naviculales</taxon>
        <taxon>Phaeodactylaceae</taxon>
        <taxon>Phaeodactylum</taxon>
    </lineage>
</organism>
<evidence type="ECO:0000256" key="4">
    <source>
        <dbReference type="ARBA" id="ARBA00023136"/>
    </source>
</evidence>
<comment type="subcellular location">
    <subcellularLocation>
        <location evidence="1">Membrane</location>
        <topology evidence="1">Multi-pass membrane protein</topology>
    </subcellularLocation>
</comment>
<dbReference type="AlphaFoldDB" id="A0A6G7IVK4"/>
<protein>
    <submittedName>
        <fullName evidence="7">NADH dehydrogenase subunit 2</fullName>
    </submittedName>
</protein>
<evidence type="ECO:0000256" key="1">
    <source>
        <dbReference type="ARBA" id="ARBA00004141"/>
    </source>
</evidence>
<sequence>MLLKPFNTSLYSVVFLQSFTVFPEHFIAISAAYILIVASLIVYKNYSITIEKALGECLGLILAMTCYLISNDELLGLNILSLHNAIVNDYLGLFTKFTVCFFSSTYFFLTAESFKEQRLTAFEYLLVLLFAVLGLILLCSSNDLLTAYLAIELTSLASYILASFRKTSNYSIEAGIKYFITGAVSSAFFLLGSSILYAVSGSIHVVDLWDLFTDSCETGLGLTNQFSLLINNSNNLAFRSETQDVFFSSILNQCNSNLLEIGLTFVLFSLFIKLALAPFHFWSLDVYEGSPTSSTFFFAVLTKLSLFVFLTRLCYTAFFPLIDCWQFYSLWVGVLSVFVGSFGGLKQRKLKTLLAYSSTSHMGYSLLAFSSGHVLGIRMLLFYLIIYMIAGACTWFIILLLRVKRQKVIFKYTKELGDLVLLNKSNAGLALSLALTMFSIAGLPPLIGFFAKMGIFLSLLQFKTYTIPLLVILCSVVSTFYYIRIVKVLYFENLLVGKLYHPLSTNKTIILSFLLLSLVLLFINPNFLFLLVFEVVIESFSVTDEL</sequence>
<name>A0A6G7IVK4_PHATR</name>
<feature type="transmembrane region" description="Helical" evidence="5">
    <location>
        <begin position="90"/>
        <end position="109"/>
    </location>
</feature>
<feature type="transmembrane region" description="Helical" evidence="5">
    <location>
        <begin position="429"/>
        <end position="450"/>
    </location>
</feature>
<feature type="transmembrane region" description="Helical" evidence="5">
    <location>
        <begin position="325"/>
        <end position="345"/>
    </location>
</feature>
<dbReference type="GO" id="GO:0042773">
    <property type="term" value="P:ATP synthesis coupled electron transport"/>
    <property type="evidence" value="ECO:0007669"/>
    <property type="project" value="InterPro"/>
</dbReference>
<feature type="transmembrane region" description="Helical" evidence="5">
    <location>
        <begin position="121"/>
        <end position="138"/>
    </location>
</feature>
<evidence type="ECO:0000256" key="3">
    <source>
        <dbReference type="ARBA" id="ARBA00022989"/>
    </source>
</evidence>
<dbReference type="InterPro" id="IPR010096">
    <property type="entry name" value="NADH-Q_OxRdtase_suN/2"/>
</dbReference>
<geneLocation type="mitochondrion" evidence="7"/>
<evidence type="ECO:0000256" key="5">
    <source>
        <dbReference type="SAM" id="Phobius"/>
    </source>
</evidence>
<keyword evidence="2 5" id="KW-0812">Transmembrane</keyword>
<feature type="transmembrane region" description="Helical" evidence="5">
    <location>
        <begin position="53"/>
        <end position="70"/>
    </location>
</feature>
<feature type="transmembrane region" description="Helical" evidence="5">
    <location>
        <begin position="176"/>
        <end position="199"/>
    </location>
</feature>
<evidence type="ECO:0000313" key="7">
    <source>
        <dbReference type="EMBL" id="QII42406.1"/>
    </source>
</evidence>
<feature type="transmembrane region" description="Helical" evidence="5">
    <location>
        <begin position="144"/>
        <end position="164"/>
    </location>
</feature>
<proteinExistence type="inferred from homology"/>
<gene>
    <name evidence="7" type="primary">nad2</name>
</gene>
<dbReference type="GO" id="GO:0008137">
    <property type="term" value="F:NADH dehydrogenase (ubiquinone) activity"/>
    <property type="evidence" value="ECO:0007669"/>
    <property type="project" value="InterPro"/>
</dbReference>
<feature type="transmembrane region" description="Helical" evidence="5">
    <location>
        <begin position="296"/>
        <end position="319"/>
    </location>
</feature>
<dbReference type="PANTHER" id="PTHR22773">
    <property type="entry name" value="NADH DEHYDROGENASE"/>
    <property type="match status" value="1"/>
</dbReference>